<comment type="caution">
    <text evidence="1">The sequence shown here is derived from an EMBL/GenBank/DDBJ whole genome shotgun (WGS) entry which is preliminary data.</text>
</comment>
<dbReference type="STRING" id="1111077.M1VZ73"/>
<proteinExistence type="predicted"/>
<dbReference type="Proteomes" id="UP000016801">
    <property type="component" value="Unassembled WGS sequence"/>
</dbReference>
<dbReference type="HOGENOM" id="CLU_1304742_0_0_1"/>
<dbReference type="PhylomeDB" id="M1VZ73"/>
<evidence type="ECO:0008006" key="3">
    <source>
        <dbReference type="Google" id="ProtNLM"/>
    </source>
</evidence>
<organism evidence="1 2">
    <name type="scientific">Claviceps purpurea (strain 20.1)</name>
    <name type="common">Ergot fungus</name>
    <name type="synonym">Sphacelia segetum</name>
    <dbReference type="NCBI Taxonomy" id="1111077"/>
    <lineage>
        <taxon>Eukaryota</taxon>
        <taxon>Fungi</taxon>
        <taxon>Dikarya</taxon>
        <taxon>Ascomycota</taxon>
        <taxon>Pezizomycotina</taxon>
        <taxon>Sordariomycetes</taxon>
        <taxon>Hypocreomycetidae</taxon>
        <taxon>Hypocreales</taxon>
        <taxon>Clavicipitaceae</taxon>
        <taxon>Claviceps</taxon>
    </lineage>
</organism>
<evidence type="ECO:0000313" key="2">
    <source>
        <dbReference type="Proteomes" id="UP000016801"/>
    </source>
</evidence>
<name>M1VZ73_CLAP2</name>
<gene>
    <name evidence="1" type="ORF">CPUR_01345</name>
</gene>
<dbReference type="AlphaFoldDB" id="M1VZ73"/>
<sequence>MSSTLSSLDDYSTAQIEVSIGRLQQREECLARSEVAREQQGAQLLVPNQPCGLRRKRLAHYFESGEAPEWNANAFLAYLETLCADNTTIAVARLELHQLRQRAAEPSTEFLVRFEAQLAKADRLGIDDRDKIGLLQMALHTGFDKRCRTTTLPLLTLDCSTHSRPVNHNKDGDEDDHLSRVNIVLGRMLPAGLNIDLAKYAFNVKHICWNR</sequence>
<keyword evidence="2" id="KW-1185">Reference proteome</keyword>
<protein>
    <recommendedName>
        <fullName evidence="3">Retrotransposon gag domain-containing protein</fullName>
    </recommendedName>
</protein>
<dbReference type="EMBL" id="CAGA01000006">
    <property type="protein sequence ID" value="CCE27871.1"/>
    <property type="molecule type" value="Genomic_DNA"/>
</dbReference>
<dbReference type="VEuPathDB" id="FungiDB:CPUR_01345"/>
<accession>M1VZ73</accession>
<evidence type="ECO:0000313" key="1">
    <source>
        <dbReference type="EMBL" id="CCE27871.1"/>
    </source>
</evidence>
<reference evidence="1 2" key="1">
    <citation type="journal article" date="2013" name="PLoS Genet.">
        <title>Plant-symbiotic fungi as chemical engineers: Multi-genome analysis of the Clavicipitaceae reveals dynamics of alkaloid loci.</title>
        <authorList>
            <person name="Schardl C.L."/>
            <person name="Young C.A."/>
            <person name="Hesse U."/>
            <person name="Amyotte S.G."/>
            <person name="Andreeva K."/>
            <person name="Calie P.J."/>
            <person name="Fleetwood D.J."/>
            <person name="Haws D.C."/>
            <person name="Moore N."/>
            <person name="Oeser B."/>
            <person name="Panaccione D.G."/>
            <person name="Schweri K.K."/>
            <person name="Voisey C.R."/>
            <person name="Farman M.L."/>
            <person name="Jaromczyk J.W."/>
            <person name="Roe B.A."/>
            <person name="O'Sullivan D.M."/>
            <person name="Scott B."/>
            <person name="Tudzynski P."/>
            <person name="An Z."/>
            <person name="Arnaoudova E.G."/>
            <person name="Bullock C.T."/>
            <person name="Charlton N.D."/>
            <person name="Chen L."/>
            <person name="Cox M."/>
            <person name="Dinkins R.D."/>
            <person name="Florea S."/>
            <person name="Glenn A.E."/>
            <person name="Gordon A."/>
            <person name="Gueldener U."/>
            <person name="Harris D.R."/>
            <person name="Hollin W."/>
            <person name="Jaromczyk J."/>
            <person name="Johnson R.D."/>
            <person name="Khan A.K."/>
            <person name="Leistner E."/>
            <person name="Leuchtmann A."/>
            <person name="Li C."/>
            <person name="Liu J."/>
            <person name="Liu J."/>
            <person name="Liu M."/>
            <person name="Mace W."/>
            <person name="Machado C."/>
            <person name="Nagabhyru P."/>
            <person name="Pan J."/>
            <person name="Schmid J."/>
            <person name="Sugawara K."/>
            <person name="Steiner U."/>
            <person name="Takach J.E."/>
            <person name="Tanaka E."/>
            <person name="Webb J.S."/>
            <person name="Wilson E.V."/>
            <person name="Wiseman J.L."/>
            <person name="Yoshida R."/>
            <person name="Zeng Z."/>
        </authorList>
    </citation>
    <scope>NUCLEOTIDE SEQUENCE [LARGE SCALE GENOMIC DNA]</scope>
    <source>
        <strain evidence="1 2">20.1</strain>
    </source>
</reference>